<keyword evidence="3" id="KW-1185">Reference proteome</keyword>
<dbReference type="Proteomes" id="UP001597185">
    <property type="component" value="Unassembled WGS sequence"/>
</dbReference>
<sequence>MCQTHQDTQDPSNASSVQPEDPISVGEAIDQRITDSLIERVEKDNHSIEAVVRNLIAGPDAETNLDIGEVFRDQERVAVLNCNFLKPRNEALKYLVLNLWLRLIFRKRDKNSRLPRAPLEIRELKDIAPSVIGNAKYKTEVKALQTTIYEIATRGGSRRMMMIGSTQKLNDVYKPVRTNMPIKILLQLGEDEIMTLDRPCNFSPRQKGQLASFRVGWGMLINDGKSTGRLTGGPHAAGSASATNTGEIATRRRGAHGCSRAAAPGGSLGTETKTYTSTRGRAT</sequence>
<organism evidence="2 3">
    <name type="scientific">Halorubrum laminariae</name>
    <dbReference type="NCBI Taxonomy" id="1433523"/>
    <lineage>
        <taxon>Archaea</taxon>
        <taxon>Methanobacteriati</taxon>
        <taxon>Methanobacteriota</taxon>
        <taxon>Stenosarchaea group</taxon>
        <taxon>Halobacteria</taxon>
        <taxon>Halobacteriales</taxon>
        <taxon>Haloferacaceae</taxon>
        <taxon>Halorubrum</taxon>
    </lineage>
</organism>
<protein>
    <submittedName>
        <fullName evidence="2">Uncharacterized protein</fullName>
    </submittedName>
</protein>
<evidence type="ECO:0000313" key="3">
    <source>
        <dbReference type="Proteomes" id="UP001597185"/>
    </source>
</evidence>
<feature type="compositionally biased region" description="Polar residues" evidence="1">
    <location>
        <begin position="1"/>
        <end position="18"/>
    </location>
</feature>
<feature type="region of interest" description="Disordered" evidence="1">
    <location>
        <begin position="252"/>
        <end position="283"/>
    </location>
</feature>
<dbReference type="Gene3D" id="3.40.50.300">
    <property type="entry name" value="P-loop containing nucleotide triphosphate hydrolases"/>
    <property type="match status" value="1"/>
</dbReference>
<gene>
    <name evidence="2" type="ORF">ACFR9T_16780</name>
</gene>
<dbReference type="RefSeq" id="WP_256418722.1">
    <property type="nucleotide sequence ID" value="NZ_JANHDL010000008.1"/>
</dbReference>
<dbReference type="InterPro" id="IPR027417">
    <property type="entry name" value="P-loop_NTPase"/>
</dbReference>
<name>A0ABD6C5R4_9EURY</name>
<comment type="caution">
    <text evidence="2">The sequence shown here is derived from an EMBL/GenBank/DDBJ whole genome shotgun (WGS) entry which is preliminary data.</text>
</comment>
<accession>A0ABD6C5R4</accession>
<evidence type="ECO:0000313" key="2">
    <source>
        <dbReference type="EMBL" id="MFD1572210.1"/>
    </source>
</evidence>
<evidence type="ECO:0000256" key="1">
    <source>
        <dbReference type="SAM" id="MobiDB-lite"/>
    </source>
</evidence>
<feature type="region of interest" description="Disordered" evidence="1">
    <location>
        <begin position="1"/>
        <end position="23"/>
    </location>
</feature>
<proteinExistence type="predicted"/>
<reference evidence="2 3" key="1">
    <citation type="journal article" date="2019" name="Int. J. Syst. Evol. Microbiol.">
        <title>The Global Catalogue of Microorganisms (GCM) 10K type strain sequencing project: providing services to taxonomists for standard genome sequencing and annotation.</title>
        <authorList>
            <consortium name="The Broad Institute Genomics Platform"/>
            <consortium name="The Broad Institute Genome Sequencing Center for Infectious Disease"/>
            <person name="Wu L."/>
            <person name="Ma J."/>
        </authorList>
    </citation>
    <scope>NUCLEOTIDE SEQUENCE [LARGE SCALE GENOMIC DNA]</scope>
    <source>
        <strain evidence="2 3">CGMCC 1.12689</strain>
    </source>
</reference>
<dbReference type="EMBL" id="JBHUDB010000024">
    <property type="protein sequence ID" value="MFD1572210.1"/>
    <property type="molecule type" value="Genomic_DNA"/>
</dbReference>
<feature type="compositionally biased region" description="Polar residues" evidence="1">
    <location>
        <begin position="269"/>
        <end position="283"/>
    </location>
</feature>
<dbReference type="AlphaFoldDB" id="A0ABD6C5R4"/>